<accession>A0ABV0J2D5</accession>
<sequence>MFNPSPTDDATSFPAELNLLRTQAARSTPARRLNAVKSRYGANPSVPSSTPERIGPLGIVPTQTSDAGSWRSPQPEAEYEGFSSLLDSYAAPLAPMRERDLTALGGLFEREDIHDVETDIIRNLLTRWPEPCWDDDPFEFLQDFL</sequence>
<proteinExistence type="predicted"/>
<comment type="caution">
    <text evidence="2">The sequence shown here is derived from an EMBL/GenBank/DDBJ whole genome shotgun (WGS) entry which is preliminary data.</text>
</comment>
<name>A0ABV0J2D5_9CYAN</name>
<dbReference type="Proteomes" id="UP001464891">
    <property type="component" value="Unassembled WGS sequence"/>
</dbReference>
<feature type="region of interest" description="Disordered" evidence="1">
    <location>
        <begin position="22"/>
        <end position="76"/>
    </location>
</feature>
<dbReference type="RefSeq" id="WP_190432060.1">
    <property type="nucleotide sequence ID" value="NZ_JAMPKM010000001.1"/>
</dbReference>
<keyword evidence="3" id="KW-1185">Reference proteome</keyword>
<evidence type="ECO:0000256" key="1">
    <source>
        <dbReference type="SAM" id="MobiDB-lite"/>
    </source>
</evidence>
<dbReference type="EMBL" id="JAMPKM010000001">
    <property type="protein sequence ID" value="MEP0815932.1"/>
    <property type="molecule type" value="Genomic_DNA"/>
</dbReference>
<reference evidence="2 3" key="1">
    <citation type="submission" date="2022-04" db="EMBL/GenBank/DDBJ databases">
        <title>Positive selection, recombination, and allopatry shape intraspecific diversity of widespread and dominant cyanobacteria.</title>
        <authorList>
            <person name="Wei J."/>
            <person name="Shu W."/>
            <person name="Hu C."/>
        </authorList>
    </citation>
    <scope>NUCLEOTIDE SEQUENCE [LARGE SCALE GENOMIC DNA]</scope>
    <source>
        <strain evidence="2 3">GB2-A4</strain>
    </source>
</reference>
<gene>
    <name evidence="2" type="ORF">NC998_02350</name>
</gene>
<evidence type="ECO:0000313" key="3">
    <source>
        <dbReference type="Proteomes" id="UP001464891"/>
    </source>
</evidence>
<evidence type="ECO:0000313" key="2">
    <source>
        <dbReference type="EMBL" id="MEP0815932.1"/>
    </source>
</evidence>
<organism evidence="2 3">
    <name type="scientific">Trichocoleus desertorum GB2-A4</name>
    <dbReference type="NCBI Taxonomy" id="2933944"/>
    <lineage>
        <taxon>Bacteria</taxon>
        <taxon>Bacillati</taxon>
        <taxon>Cyanobacteriota</taxon>
        <taxon>Cyanophyceae</taxon>
        <taxon>Leptolyngbyales</taxon>
        <taxon>Trichocoleusaceae</taxon>
        <taxon>Trichocoleus</taxon>
    </lineage>
</organism>
<protein>
    <submittedName>
        <fullName evidence="2">Uncharacterized protein</fullName>
    </submittedName>
</protein>